<reference evidence="8" key="1">
    <citation type="journal article" date="2014" name="Front. Microbiol.">
        <title>High frequency of phylogenetically diverse reductive dehalogenase-homologous genes in deep subseafloor sedimentary metagenomes.</title>
        <authorList>
            <person name="Kawai M."/>
            <person name="Futagami T."/>
            <person name="Toyoda A."/>
            <person name="Takaki Y."/>
            <person name="Nishi S."/>
            <person name="Hori S."/>
            <person name="Arai W."/>
            <person name="Tsubouchi T."/>
            <person name="Morono Y."/>
            <person name="Uchiyama I."/>
            <person name="Ito T."/>
            <person name="Fujiyama A."/>
            <person name="Inagaki F."/>
            <person name="Takami H."/>
        </authorList>
    </citation>
    <scope>NUCLEOTIDE SEQUENCE</scope>
    <source>
        <strain evidence="8">Expedition CK06-06</strain>
    </source>
</reference>
<evidence type="ECO:0000256" key="6">
    <source>
        <dbReference type="ARBA" id="ARBA00023136"/>
    </source>
</evidence>
<comment type="caution">
    <text evidence="8">The sequence shown here is derived from an EMBL/GenBank/DDBJ whole genome shotgun (WGS) entry which is preliminary data.</text>
</comment>
<dbReference type="AlphaFoldDB" id="X1PTZ8"/>
<sequence>MLGFFETGFSNLGGWPSPILMIFLGGVLLYLGIARKMEPLLLVPIGFGVVLVNLPLGGLTETIGGEPAGLLSRIFRYGLVWEIIPCFIFLGLGAMTDFGPLIANPKTLILGAGAQFGVYFAFFIALLIGSAFPDVVKIGIEEAASIGIIGGADGPTTIYLTNRLAPHFIGATAVAAYTYMALVPIIQPPVIKLLTTQKERAIYMKPQLRSVSKTEKILFPLIAAIIIILLVPKSAPLIGMFMFGNLLFASGVTERLADTAANAFM</sequence>
<feature type="transmembrane region" description="Helical" evidence="7">
    <location>
        <begin position="164"/>
        <end position="186"/>
    </location>
</feature>
<evidence type="ECO:0000256" key="5">
    <source>
        <dbReference type="ARBA" id="ARBA00022989"/>
    </source>
</evidence>
<accession>X1PTZ8</accession>
<evidence type="ECO:0000313" key="8">
    <source>
        <dbReference type="EMBL" id="GAI59318.1"/>
    </source>
</evidence>
<evidence type="ECO:0000256" key="2">
    <source>
        <dbReference type="ARBA" id="ARBA00022475"/>
    </source>
</evidence>
<evidence type="ECO:0000256" key="1">
    <source>
        <dbReference type="ARBA" id="ARBA00004651"/>
    </source>
</evidence>
<keyword evidence="5 7" id="KW-1133">Transmembrane helix</keyword>
<comment type="subcellular location">
    <subcellularLocation>
        <location evidence="1">Cell membrane</location>
        <topology evidence="1">Multi-pass membrane protein</topology>
    </subcellularLocation>
</comment>
<evidence type="ECO:0008006" key="9">
    <source>
        <dbReference type="Google" id="ProtNLM"/>
    </source>
</evidence>
<gene>
    <name evidence="8" type="ORF">S12H4_04414</name>
</gene>
<dbReference type="GO" id="GO:0005886">
    <property type="term" value="C:plasma membrane"/>
    <property type="evidence" value="ECO:0007669"/>
    <property type="project" value="UniProtKB-SubCell"/>
</dbReference>
<name>X1PTZ8_9ZZZZ</name>
<dbReference type="InterPro" id="IPR005661">
    <property type="entry name" value="OadB_MmdB"/>
</dbReference>
<feature type="transmembrane region" description="Helical" evidence="7">
    <location>
        <begin position="108"/>
        <end position="132"/>
    </location>
</feature>
<dbReference type="Pfam" id="PF03977">
    <property type="entry name" value="OAD_beta"/>
    <property type="match status" value="1"/>
</dbReference>
<evidence type="ECO:0000256" key="4">
    <source>
        <dbReference type="ARBA" id="ARBA00022967"/>
    </source>
</evidence>
<dbReference type="EMBL" id="BARW01001356">
    <property type="protein sequence ID" value="GAI59318.1"/>
    <property type="molecule type" value="Genomic_DNA"/>
</dbReference>
<proteinExistence type="predicted"/>
<dbReference type="NCBIfam" id="TIGR01109">
    <property type="entry name" value="Na_pump_decarbB"/>
    <property type="match status" value="1"/>
</dbReference>
<organism evidence="8">
    <name type="scientific">marine sediment metagenome</name>
    <dbReference type="NCBI Taxonomy" id="412755"/>
    <lineage>
        <taxon>unclassified sequences</taxon>
        <taxon>metagenomes</taxon>
        <taxon>ecological metagenomes</taxon>
    </lineage>
</organism>
<feature type="transmembrane region" description="Helical" evidence="7">
    <location>
        <begin position="40"/>
        <end position="59"/>
    </location>
</feature>
<feature type="non-terminal residue" evidence="8">
    <location>
        <position position="265"/>
    </location>
</feature>
<keyword evidence="2" id="KW-1003">Cell membrane</keyword>
<protein>
    <recommendedName>
        <fullName evidence="9">Glutaconyl-CoA decarboxylase subunit beta</fullName>
    </recommendedName>
</protein>
<evidence type="ECO:0000256" key="7">
    <source>
        <dbReference type="SAM" id="Phobius"/>
    </source>
</evidence>
<keyword evidence="3 7" id="KW-0812">Transmembrane</keyword>
<feature type="transmembrane region" description="Helical" evidence="7">
    <location>
        <begin position="12"/>
        <end position="33"/>
    </location>
</feature>
<dbReference type="PANTHER" id="PTHR35806">
    <property type="entry name" value="OXALOACETATE DECARBOXYLASE BETA CHAIN 2"/>
    <property type="match status" value="1"/>
</dbReference>
<dbReference type="GO" id="GO:0006814">
    <property type="term" value="P:sodium ion transport"/>
    <property type="evidence" value="ECO:0007669"/>
    <property type="project" value="InterPro"/>
</dbReference>
<keyword evidence="4" id="KW-1278">Translocase</keyword>
<evidence type="ECO:0000256" key="3">
    <source>
        <dbReference type="ARBA" id="ARBA00022692"/>
    </source>
</evidence>
<feature type="transmembrane region" description="Helical" evidence="7">
    <location>
        <begin position="79"/>
        <end position="96"/>
    </location>
</feature>
<keyword evidence="6 7" id="KW-0472">Membrane</keyword>
<dbReference type="GO" id="GO:0016829">
    <property type="term" value="F:lyase activity"/>
    <property type="evidence" value="ECO:0007669"/>
    <property type="project" value="InterPro"/>
</dbReference>
<feature type="transmembrane region" description="Helical" evidence="7">
    <location>
        <begin position="217"/>
        <end position="243"/>
    </location>
</feature>
<dbReference type="PANTHER" id="PTHR35806:SF1">
    <property type="entry name" value="OXALOACETATE DECARBOXYLASE BETA CHAIN 2"/>
    <property type="match status" value="1"/>
</dbReference>